<dbReference type="Proteomes" id="UP000823388">
    <property type="component" value="Chromosome 3K"/>
</dbReference>
<dbReference type="AlphaFoldDB" id="A0A8T0URE0"/>
<sequence length="88" mass="10316">MSYCTPWLMKLLQPDMCTVFQREKREVDETTAETLQKHQTQVSQVTLTVEYQQESYRVMTSVQPARAPCPEFSIQEHSKVLVPVGRRR</sequence>
<organism evidence="1 2">
    <name type="scientific">Panicum virgatum</name>
    <name type="common">Blackwell switchgrass</name>
    <dbReference type="NCBI Taxonomy" id="38727"/>
    <lineage>
        <taxon>Eukaryota</taxon>
        <taxon>Viridiplantae</taxon>
        <taxon>Streptophyta</taxon>
        <taxon>Embryophyta</taxon>
        <taxon>Tracheophyta</taxon>
        <taxon>Spermatophyta</taxon>
        <taxon>Magnoliopsida</taxon>
        <taxon>Liliopsida</taxon>
        <taxon>Poales</taxon>
        <taxon>Poaceae</taxon>
        <taxon>PACMAD clade</taxon>
        <taxon>Panicoideae</taxon>
        <taxon>Panicodae</taxon>
        <taxon>Paniceae</taxon>
        <taxon>Panicinae</taxon>
        <taxon>Panicum</taxon>
        <taxon>Panicum sect. Hiantes</taxon>
    </lineage>
</organism>
<reference evidence="1 2" key="1">
    <citation type="submission" date="2020-05" db="EMBL/GenBank/DDBJ databases">
        <title>WGS assembly of Panicum virgatum.</title>
        <authorList>
            <person name="Lovell J.T."/>
            <person name="Jenkins J."/>
            <person name="Shu S."/>
            <person name="Juenger T.E."/>
            <person name="Schmutz J."/>
        </authorList>
    </citation>
    <scope>NUCLEOTIDE SEQUENCE [LARGE SCALE GENOMIC DNA]</scope>
    <source>
        <strain evidence="2">cv. AP13</strain>
    </source>
</reference>
<evidence type="ECO:0000313" key="1">
    <source>
        <dbReference type="EMBL" id="KAG2623474.1"/>
    </source>
</evidence>
<accession>A0A8T0URE0</accession>
<evidence type="ECO:0000313" key="2">
    <source>
        <dbReference type="Proteomes" id="UP000823388"/>
    </source>
</evidence>
<proteinExistence type="predicted"/>
<keyword evidence="2" id="KW-1185">Reference proteome</keyword>
<dbReference type="EMBL" id="CM029041">
    <property type="protein sequence ID" value="KAG2623474.1"/>
    <property type="molecule type" value="Genomic_DNA"/>
</dbReference>
<comment type="caution">
    <text evidence="1">The sequence shown here is derived from an EMBL/GenBank/DDBJ whole genome shotgun (WGS) entry which is preliminary data.</text>
</comment>
<protein>
    <submittedName>
        <fullName evidence="1">Uncharacterized protein</fullName>
    </submittedName>
</protein>
<gene>
    <name evidence="1" type="ORF">PVAP13_3KG062800</name>
</gene>
<name>A0A8T0URE0_PANVG</name>